<reference evidence="2" key="1">
    <citation type="journal article" date="2021" name="Genome Biol. Evol.">
        <title>A High-Quality Reference Genome for a Parasitic Bivalve with Doubly Uniparental Inheritance (Bivalvia: Unionida).</title>
        <authorList>
            <person name="Smith C.H."/>
        </authorList>
    </citation>
    <scope>NUCLEOTIDE SEQUENCE</scope>
    <source>
        <strain evidence="2">CHS0354</strain>
    </source>
</reference>
<protein>
    <recommendedName>
        <fullName evidence="4">Glycine-rich protein</fullName>
    </recommendedName>
</protein>
<name>A0AAE0VR41_9BIVA</name>
<accession>A0AAE0VR41</accession>
<reference evidence="2" key="2">
    <citation type="journal article" date="2021" name="Genome Biol. Evol.">
        <title>Developing a high-quality reference genome for a parasitic bivalve with doubly uniparental inheritance (Bivalvia: Unionida).</title>
        <authorList>
            <person name="Smith C.H."/>
        </authorList>
    </citation>
    <scope>NUCLEOTIDE SEQUENCE</scope>
    <source>
        <strain evidence="2">CHS0354</strain>
        <tissue evidence="2">Mantle</tissue>
    </source>
</reference>
<dbReference type="AlphaFoldDB" id="A0AAE0VR41"/>
<organism evidence="2 3">
    <name type="scientific">Potamilus streckersoni</name>
    <dbReference type="NCBI Taxonomy" id="2493646"/>
    <lineage>
        <taxon>Eukaryota</taxon>
        <taxon>Metazoa</taxon>
        <taxon>Spiralia</taxon>
        <taxon>Lophotrochozoa</taxon>
        <taxon>Mollusca</taxon>
        <taxon>Bivalvia</taxon>
        <taxon>Autobranchia</taxon>
        <taxon>Heteroconchia</taxon>
        <taxon>Palaeoheterodonta</taxon>
        <taxon>Unionida</taxon>
        <taxon>Unionoidea</taxon>
        <taxon>Unionidae</taxon>
        <taxon>Ambleminae</taxon>
        <taxon>Lampsilini</taxon>
        <taxon>Potamilus</taxon>
    </lineage>
</organism>
<reference evidence="2" key="3">
    <citation type="submission" date="2023-05" db="EMBL/GenBank/DDBJ databases">
        <authorList>
            <person name="Smith C.H."/>
        </authorList>
    </citation>
    <scope>NUCLEOTIDE SEQUENCE</scope>
    <source>
        <strain evidence="2">CHS0354</strain>
        <tissue evidence="2">Mantle</tissue>
    </source>
</reference>
<keyword evidence="3" id="KW-1185">Reference proteome</keyword>
<gene>
    <name evidence="2" type="ORF">CHS0354_017668</name>
</gene>
<dbReference type="Proteomes" id="UP001195483">
    <property type="component" value="Unassembled WGS sequence"/>
</dbReference>
<evidence type="ECO:0008006" key="4">
    <source>
        <dbReference type="Google" id="ProtNLM"/>
    </source>
</evidence>
<dbReference type="EMBL" id="JAEAOA010001092">
    <property type="protein sequence ID" value="KAK3586876.1"/>
    <property type="molecule type" value="Genomic_DNA"/>
</dbReference>
<feature type="chain" id="PRO_5042225954" description="Glycine-rich protein" evidence="1">
    <location>
        <begin position="18"/>
        <end position="71"/>
    </location>
</feature>
<sequence>MLKVIIALVACFLVAEAALPGYGGGLGGYGRYGGGYGGFLGGHGGYGGHSILNDIKHSENMSHFIYCPQAL</sequence>
<evidence type="ECO:0000256" key="1">
    <source>
        <dbReference type="SAM" id="SignalP"/>
    </source>
</evidence>
<proteinExistence type="predicted"/>
<evidence type="ECO:0000313" key="3">
    <source>
        <dbReference type="Proteomes" id="UP001195483"/>
    </source>
</evidence>
<feature type="non-terminal residue" evidence="2">
    <location>
        <position position="1"/>
    </location>
</feature>
<keyword evidence="1" id="KW-0732">Signal</keyword>
<comment type="caution">
    <text evidence="2">The sequence shown here is derived from an EMBL/GenBank/DDBJ whole genome shotgun (WGS) entry which is preliminary data.</text>
</comment>
<feature type="signal peptide" evidence="1">
    <location>
        <begin position="1"/>
        <end position="17"/>
    </location>
</feature>
<evidence type="ECO:0000313" key="2">
    <source>
        <dbReference type="EMBL" id="KAK3586876.1"/>
    </source>
</evidence>